<evidence type="ECO:0000256" key="2">
    <source>
        <dbReference type="ARBA" id="ARBA00006024"/>
    </source>
</evidence>
<feature type="transmembrane region" description="Helical" evidence="14">
    <location>
        <begin position="260"/>
        <end position="279"/>
    </location>
</feature>
<dbReference type="PRINTS" id="PR00119">
    <property type="entry name" value="CATATPASE"/>
</dbReference>
<feature type="transmembrane region" description="Helical" evidence="14">
    <location>
        <begin position="749"/>
        <end position="771"/>
    </location>
</feature>
<keyword evidence="12" id="KW-0406">Ion transport</keyword>
<keyword evidence="4" id="KW-0813">Transport</keyword>
<accession>A0A0P1FMN0</accession>
<evidence type="ECO:0000256" key="10">
    <source>
        <dbReference type="ARBA" id="ARBA00022967"/>
    </source>
</evidence>
<dbReference type="InterPro" id="IPR008250">
    <property type="entry name" value="ATPase_P-typ_transduc_dom_A_sf"/>
</dbReference>
<dbReference type="GO" id="GO:0016887">
    <property type="term" value="F:ATP hydrolysis activity"/>
    <property type="evidence" value="ECO:0007669"/>
    <property type="project" value="InterPro"/>
</dbReference>
<feature type="transmembrane region" description="Helical" evidence="14">
    <location>
        <begin position="777"/>
        <end position="796"/>
    </location>
</feature>
<dbReference type="NCBIfam" id="TIGR01525">
    <property type="entry name" value="ATPase-IB_hvy"/>
    <property type="match status" value="1"/>
</dbReference>
<evidence type="ECO:0000256" key="11">
    <source>
        <dbReference type="ARBA" id="ARBA00022989"/>
    </source>
</evidence>
<dbReference type="InterPro" id="IPR044492">
    <property type="entry name" value="P_typ_ATPase_HD_dom"/>
</dbReference>
<feature type="domain" description="HMA" evidence="15">
    <location>
        <begin position="70"/>
        <end position="136"/>
    </location>
</feature>
<dbReference type="CDD" id="cd02094">
    <property type="entry name" value="P-type_ATPase_Cu-like"/>
    <property type="match status" value="1"/>
</dbReference>
<dbReference type="InterPro" id="IPR023299">
    <property type="entry name" value="ATPase_P-typ_cyto_dom_N"/>
</dbReference>
<evidence type="ECO:0000313" key="17">
    <source>
        <dbReference type="Proteomes" id="UP000051298"/>
    </source>
</evidence>
<dbReference type="EC" id="7.2.2.8" evidence="3"/>
<keyword evidence="7 14" id="KW-0479">Metal-binding</keyword>
<dbReference type="PROSITE" id="PS50846">
    <property type="entry name" value="HMA_2"/>
    <property type="match status" value="2"/>
</dbReference>
<keyword evidence="9 14" id="KW-0067">ATP-binding</keyword>
<dbReference type="InterPro" id="IPR036163">
    <property type="entry name" value="HMA_dom_sf"/>
</dbReference>
<evidence type="ECO:0000256" key="14">
    <source>
        <dbReference type="RuleBase" id="RU362081"/>
    </source>
</evidence>
<dbReference type="InterPro" id="IPR023298">
    <property type="entry name" value="ATPase_P-typ_TM_dom_sf"/>
</dbReference>
<dbReference type="InterPro" id="IPR018303">
    <property type="entry name" value="ATPase_P-typ_P_site"/>
</dbReference>
<comment type="similarity">
    <text evidence="2 14">Belongs to the cation transport ATPase (P-type) (TC 3.A.3) family. Type IB subfamily.</text>
</comment>
<dbReference type="GO" id="GO:0055070">
    <property type="term" value="P:copper ion homeostasis"/>
    <property type="evidence" value="ECO:0007669"/>
    <property type="project" value="TreeGrafter"/>
</dbReference>
<dbReference type="EMBL" id="CYRX01000033">
    <property type="protein sequence ID" value="CUH61980.1"/>
    <property type="molecule type" value="Genomic_DNA"/>
</dbReference>
<dbReference type="InterPro" id="IPR001757">
    <property type="entry name" value="P_typ_ATPase"/>
</dbReference>
<feature type="transmembrane region" description="Helical" evidence="14">
    <location>
        <begin position="441"/>
        <end position="464"/>
    </location>
</feature>
<dbReference type="Gene3D" id="3.30.70.100">
    <property type="match status" value="2"/>
</dbReference>
<sequence length="801" mass="82031">MSHTVTFSVTGLHCASCVGRAEAALAAVPGVTSAQVNLASETAHMQVAGLDAIQAAHAALETAGYPAATSQAKLTITGLHCASCVGRAEIALRAVPGVTQASVNLASETAQVTYAEGVATPAQLAQAVTDAGYAAEVANDAIPQIDRKAAESTALQRATLIAGILTLPVFILEMGSHLSPAFHHWIHTTIGMRTSWFIQFVLTTAVLAGPGSVFFRLGVPSLLRGAPEMNALVALGTASAWGFSTVALFAPSVLPEGTQAVYFEAAAVICTLILLGRTLEARAKGRTGAAITRLIGLRPATARVETDAGPVERPLADVIVGDHLHIRPGERVPVDGIVVSGDSFVDQSMISGEPVPVHATPGAQVIGGTVNGTGALVMEARAVGRDTVLAQVIDMVQTAQGAKLPVQALVDRVTGVFVPVVMGLAALTVWIWLMFGPDPALGLALVSGVSVLIIACPCAMGLATPTSIMVGSGRAADLGVLFRKGEALQRLETVKTIAFDKTGTLTEGRPELTTLTLREGLDRGAILAQIAAVESQSEHPIAQAICRAADDLPLLGATEFKATPGMGASALVDGKTMHVGAARFMAELGIPLDIDAQFSPAETPLYAAIDGQLVAAIGVSDRIKDSTPAAIASLRAMGLRVAMITGDAASTADAVAATLGIDTVVSECLPADKTAALERLRADGPLAFVGDGINDAPALALADVGLAIGTGTDIAMEAADVVLMSGDLGGVARAVAISRATMRNIRQNLFWAFAYNTALIPVAMGALYPVWGVMLSPMLAGGAMALSSVFVATNALRLRRA</sequence>
<dbReference type="GO" id="GO:0043682">
    <property type="term" value="F:P-type divalent copper transporter activity"/>
    <property type="evidence" value="ECO:0007669"/>
    <property type="project" value="TreeGrafter"/>
</dbReference>
<keyword evidence="13 14" id="KW-0472">Membrane</keyword>
<evidence type="ECO:0000256" key="9">
    <source>
        <dbReference type="ARBA" id="ARBA00022840"/>
    </source>
</evidence>
<keyword evidence="11 14" id="KW-1133">Transmembrane helix</keyword>
<keyword evidence="8 14" id="KW-0547">Nucleotide-binding</keyword>
<dbReference type="Proteomes" id="UP000051298">
    <property type="component" value="Unassembled WGS sequence"/>
</dbReference>
<dbReference type="Pfam" id="PF00403">
    <property type="entry name" value="HMA"/>
    <property type="match status" value="2"/>
</dbReference>
<dbReference type="RefSeq" id="WP_058124546.1">
    <property type="nucleotide sequence ID" value="NZ_CYRX01000033.1"/>
</dbReference>
<keyword evidence="6 14" id="KW-0812">Transmembrane</keyword>
<dbReference type="Gene3D" id="2.70.150.10">
    <property type="entry name" value="Calcium-transporting ATPase, cytoplasmic transduction domain A"/>
    <property type="match status" value="1"/>
</dbReference>
<dbReference type="InterPro" id="IPR006121">
    <property type="entry name" value="HMA_dom"/>
</dbReference>
<dbReference type="SUPFAM" id="SSF56784">
    <property type="entry name" value="HAD-like"/>
    <property type="match status" value="1"/>
</dbReference>
<protein>
    <recommendedName>
        <fullName evidence="3">P-type Cu(+) transporter</fullName>
        <ecNumber evidence="3">7.2.2.8</ecNumber>
    </recommendedName>
</protein>
<evidence type="ECO:0000256" key="6">
    <source>
        <dbReference type="ARBA" id="ARBA00022692"/>
    </source>
</evidence>
<evidence type="ECO:0000256" key="5">
    <source>
        <dbReference type="ARBA" id="ARBA00022475"/>
    </source>
</evidence>
<evidence type="ECO:0000256" key="8">
    <source>
        <dbReference type="ARBA" id="ARBA00022741"/>
    </source>
</evidence>
<dbReference type="NCBIfam" id="TIGR01511">
    <property type="entry name" value="ATPase-IB1_Cu"/>
    <property type="match status" value="1"/>
</dbReference>
<evidence type="ECO:0000256" key="12">
    <source>
        <dbReference type="ARBA" id="ARBA00023065"/>
    </source>
</evidence>
<dbReference type="GO" id="GO:0140581">
    <property type="term" value="F:P-type monovalent copper transporter activity"/>
    <property type="evidence" value="ECO:0007669"/>
    <property type="project" value="UniProtKB-EC"/>
</dbReference>
<keyword evidence="5 14" id="KW-1003">Cell membrane</keyword>
<dbReference type="GO" id="GO:0005507">
    <property type="term" value="F:copper ion binding"/>
    <property type="evidence" value="ECO:0007669"/>
    <property type="project" value="TreeGrafter"/>
</dbReference>
<gene>
    <name evidence="16" type="primary">actP_3</name>
    <name evidence="16" type="ORF">THS5294_03294</name>
</gene>
<dbReference type="FunFam" id="2.70.150.10:FF:000020">
    <property type="entry name" value="Copper-exporting P-type ATPase A"/>
    <property type="match status" value="1"/>
</dbReference>
<dbReference type="SFLD" id="SFLDG00002">
    <property type="entry name" value="C1.7:_P-type_atpase_like"/>
    <property type="match status" value="1"/>
</dbReference>
<dbReference type="SUPFAM" id="SSF81665">
    <property type="entry name" value="Calcium ATPase, transmembrane domain M"/>
    <property type="match status" value="1"/>
</dbReference>
<evidence type="ECO:0000256" key="13">
    <source>
        <dbReference type="ARBA" id="ARBA00023136"/>
    </source>
</evidence>
<feature type="transmembrane region" description="Helical" evidence="14">
    <location>
        <begin position="413"/>
        <end position="435"/>
    </location>
</feature>
<dbReference type="PANTHER" id="PTHR43520:SF8">
    <property type="entry name" value="P-TYPE CU(+) TRANSPORTER"/>
    <property type="match status" value="1"/>
</dbReference>
<dbReference type="InterPro" id="IPR036412">
    <property type="entry name" value="HAD-like_sf"/>
</dbReference>
<name>A0A0P1FMN0_9RHOB</name>
<evidence type="ECO:0000256" key="7">
    <source>
        <dbReference type="ARBA" id="ARBA00022723"/>
    </source>
</evidence>
<dbReference type="CDD" id="cd00371">
    <property type="entry name" value="HMA"/>
    <property type="match status" value="2"/>
</dbReference>
<dbReference type="Gene3D" id="3.40.50.1000">
    <property type="entry name" value="HAD superfamily/HAD-like"/>
    <property type="match status" value="1"/>
</dbReference>
<comment type="subcellular location">
    <subcellularLocation>
        <location evidence="1">Cell membrane</location>
        <topology evidence="1">Multi-pass membrane protein</topology>
    </subcellularLocation>
</comment>
<evidence type="ECO:0000256" key="1">
    <source>
        <dbReference type="ARBA" id="ARBA00004651"/>
    </source>
</evidence>
<dbReference type="GO" id="GO:0060003">
    <property type="term" value="P:copper ion export"/>
    <property type="evidence" value="ECO:0007669"/>
    <property type="project" value="UniProtKB-ARBA"/>
</dbReference>
<feature type="domain" description="HMA" evidence="15">
    <location>
        <begin position="3"/>
        <end position="68"/>
    </location>
</feature>
<dbReference type="STRING" id="266809.PM03_01885"/>
<evidence type="ECO:0000256" key="4">
    <source>
        <dbReference type="ARBA" id="ARBA00022448"/>
    </source>
</evidence>
<dbReference type="NCBIfam" id="TIGR01512">
    <property type="entry name" value="ATPase-IB2_Cd"/>
    <property type="match status" value="1"/>
</dbReference>
<dbReference type="Pfam" id="PF00702">
    <property type="entry name" value="Hydrolase"/>
    <property type="match status" value="1"/>
</dbReference>
<dbReference type="InterPro" id="IPR023214">
    <property type="entry name" value="HAD_sf"/>
</dbReference>
<evidence type="ECO:0000313" key="16">
    <source>
        <dbReference type="EMBL" id="CUH61980.1"/>
    </source>
</evidence>
<dbReference type="InterPro" id="IPR027256">
    <property type="entry name" value="P-typ_ATPase_IB"/>
</dbReference>
<keyword evidence="10" id="KW-1278">Translocase</keyword>
<reference evidence="16 17" key="1">
    <citation type="submission" date="2015-09" db="EMBL/GenBank/DDBJ databases">
        <authorList>
            <consortium name="Swine Surveillance"/>
        </authorList>
    </citation>
    <scope>NUCLEOTIDE SEQUENCE [LARGE SCALE GENOMIC DNA]</scope>
    <source>
        <strain evidence="16 17">CECT 5294</strain>
    </source>
</reference>
<organism evidence="16 17">
    <name type="scientific">Thalassobacter stenotrophicus</name>
    <dbReference type="NCBI Taxonomy" id="266809"/>
    <lineage>
        <taxon>Bacteria</taxon>
        <taxon>Pseudomonadati</taxon>
        <taxon>Pseudomonadota</taxon>
        <taxon>Alphaproteobacteria</taxon>
        <taxon>Rhodobacterales</taxon>
        <taxon>Roseobacteraceae</taxon>
        <taxon>Thalassobacter</taxon>
    </lineage>
</organism>
<dbReference type="PROSITE" id="PS00154">
    <property type="entry name" value="ATPASE_E1_E2"/>
    <property type="match status" value="1"/>
</dbReference>
<evidence type="ECO:0000259" key="15">
    <source>
        <dbReference type="PROSITE" id="PS50846"/>
    </source>
</evidence>
<dbReference type="SUPFAM" id="SSF81653">
    <property type="entry name" value="Calcium ATPase, transduction domain A"/>
    <property type="match status" value="1"/>
</dbReference>
<feature type="transmembrane region" description="Helical" evidence="14">
    <location>
        <begin position="196"/>
        <end position="219"/>
    </location>
</feature>
<dbReference type="SUPFAM" id="SSF55008">
    <property type="entry name" value="HMA, heavy metal-associated domain"/>
    <property type="match status" value="2"/>
</dbReference>
<dbReference type="SFLD" id="SFLDF00027">
    <property type="entry name" value="p-type_atpase"/>
    <property type="match status" value="1"/>
</dbReference>
<dbReference type="Gene3D" id="3.40.1110.10">
    <property type="entry name" value="Calcium-transporting ATPase, cytoplasmic domain N"/>
    <property type="match status" value="1"/>
</dbReference>
<dbReference type="InterPro" id="IPR059000">
    <property type="entry name" value="ATPase_P-type_domA"/>
</dbReference>
<keyword evidence="16" id="KW-0378">Hydrolase</keyword>
<dbReference type="eggNOG" id="COG2217">
    <property type="taxonomic scope" value="Bacteria"/>
</dbReference>
<dbReference type="NCBIfam" id="TIGR01494">
    <property type="entry name" value="ATPase_P-type"/>
    <property type="match status" value="1"/>
</dbReference>
<dbReference type="FunFam" id="3.30.70.100:FF:000005">
    <property type="entry name" value="Copper-exporting P-type ATPase A"/>
    <property type="match status" value="1"/>
</dbReference>
<feature type="transmembrane region" description="Helical" evidence="14">
    <location>
        <begin position="158"/>
        <end position="176"/>
    </location>
</feature>
<dbReference type="Pfam" id="PF00122">
    <property type="entry name" value="E1-E2_ATPase"/>
    <property type="match status" value="1"/>
</dbReference>
<dbReference type="GO" id="GO:0005524">
    <property type="term" value="F:ATP binding"/>
    <property type="evidence" value="ECO:0007669"/>
    <property type="project" value="UniProtKB-UniRule"/>
</dbReference>
<dbReference type="AlphaFoldDB" id="A0A0P1FMN0"/>
<dbReference type="SFLD" id="SFLDS00003">
    <property type="entry name" value="Haloacid_Dehalogenase"/>
    <property type="match status" value="1"/>
</dbReference>
<dbReference type="PANTHER" id="PTHR43520">
    <property type="entry name" value="ATP7, ISOFORM B"/>
    <property type="match status" value="1"/>
</dbReference>
<proteinExistence type="inferred from homology"/>
<evidence type="ECO:0000256" key="3">
    <source>
        <dbReference type="ARBA" id="ARBA00012517"/>
    </source>
</evidence>
<dbReference type="GO" id="GO:0005886">
    <property type="term" value="C:plasma membrane"/>
    <property type="evidence" value="ECO:0007669"/>
    <property type="project" value="UniProtKB-SubCell"/>
</dbReference>
<dbReference type="PRINTS" id="PR00120">
    <property type="entry name" value="HATPASE"/>
</dbReference>
<feature type="transmembrane region" description="Helical" evidence="14">
    <location>
        <begin position="231"/>
        <end position="254"/>
    </location>
</feature>